<reference evidence="2" key="1">
    <citation type="submission" date="2024-07" db="EMBL/GenBank/DDBJ databases">
        <authorList>
            <person name="Li X.-J."/>
            <person name="Wang X."/>
        </authorList>
    </citation>
    <scope>NUCLEOTIDE SEQUENCE</scope>
    <source>
        <strain evidence="2">HSP-342</strain>
    </source>
</reference>
<sequence length="189" mass="22540">MEDKIFELGDYSFLKKSKIQRSNLIKVTIFYITSGIIMAFITFFGVIALAFKVTIPISVAEFLFYSVPVSTFLFFAYQGFKHWKTYFQIINSPSRLILNDFEIAIDKKKFSYEDIKIIEMTHPKSLNDKRIIIIQKNGSKYKNFLYFFIKRDYSQNYLAIFLQIRKICQEKKIEFVVEEKEYNNILENK</sequence>
<accession>A0AB39V8S5</accession>
<dbReference type="RefSeq" id="WP_369712201.1">
    <property type="nucleotide sequence ID" value="NZ_CP165646.1"/>
</dbReference>
<dbReference type="AlphaFoldDB" id="A0AB39V8S5"/>
<evidence type="ECO:0008006" key="3">
    <source>
        <dbReference type="Google" id="ProtNLM"/>
    </source>
</evidence>
<keyword evidence="1" id="KW-1133">Transmembrane helix</keyword>
<gene>
    <name evidence="2" type="ORF">AB8B23_07335</name>
</gene>
<organism evidence="2">
    <name type="scientific">Leptotrichia mesophila</name>
    <dbReference type="NCBI Taxonomy" id="3239303"/>
    <lineage>
        <taxon>Bacteria</taxon>
        <taxon>Fusobacteriati</taxon>
        <taxon>Fusobacteriota</taxon>
        <taxon>Fusobacteriia</taxon>
        <taxon>Fusobacteriales</taxon>
        <taxon>Leptotrichiaceae</taxon>
        <taxon>Leptotrichia</taxon>
    </lineage>
</organism>
<evidence type="ECO:0000256" key="1">
    <source>
        <dbReference type="SAM" id="Phobius"/>
    </source>
</evidence>
<dbReference type="EMBL" id="CP165646">
    <property type="protein sequence ID" value="XDU63750.1"/>
    <property type="molecule type" value="Genomic_DNA"/>
</dbReference>
<dbReference type="KEGG" id="lmes:AB8B23_07335"/>
<evidence type="ECO:0000313" key="2">
    <source>
        <dbReference type="EMBL" id="XDU63750.1"/>
    </source>
</evidence>
<feature type="transmembrane region" description="Helical" evidence="1">
    <location>
        <begin position="62"/>
        <end position="80"/>
    </location>
</feature>
<name>A0AB39V8S5_9FUSO</name>
<keyword evidence="1" id="KW-0812">Transmembrane</keyword>
<protein>
    <recommendedName>
        <fullName evidence="3">YcxB-like protein domain-containing protein</fullName>
    </recommendedName>
</protein>
<feature type="transmembrane region" description="Helical" evidence="1">
    <location>
        <begin position="24"/>
        <end position="50"/>
    </location>
</feature>
<proteinExistence type="predicted"/>
<keyword evidence="1" id="KW-0472">Membrane</keyword>